<feature type="domain" description="Cation/H+ exchanger transmembrane" evidence="13">
    <location>
        <begin position="30"/>
        <end position="439"/>
    </location>
</feature>
<name>A0A316UCG7_9BASI</name>
<feature type="transmembrane region" description="Helical" evidence="12">
    <location>
        <begin position="320"/>
        <end position="339"/>
    </location>
</feature>
<dbReference type="InterPro" id="IPR038770">
    <property type="entry name" value="Na+/solute_symporter_sf"/>
</dbReference>
<reference evidence="14 15" key="1">
    <citation type="journal article" date="2018" name="Mol. Biol. Evol.">
        <title>Broad Genomic Sampling Reveals a Smut Pathogenic Ancestry of the Fungal Clade Ustilaginomycotina.</title>
        <authorList>
            <person name="Kijpornyongpan T."/>
            <person name="Mondo S.J."/>
            <person name="Barry K."/>
            <person name="Sandor L."/>
            <person name="Lee J."/>
            <person name="Lipzen A."/>
            <person name="Pangilinan J."/>
            <person name="LaButti K."/>
            <person name="Hainaut M."/>
            <person name="Henrissat B."/>
            <person name="Grigoriev I.V."/>
            <person name="Spatafora J.W."/>
            <person name="Aime M.C."/>
        </authorList>
    </citation>
    <scope>NUCLEOTIDE SEQUENCE [LARGE SCALE GENOMIC DNA]</scope>
    <source>
        <strain evidence="14 15">MCA 4718</strain>
    </source>
</reference>
<evidence type="ECO:0000313" key="14">
    <source>
        <dbReference type="EMBL" id="PWN22554.1"/>
    </source>
</evidence>
<dbReference type="GO" id="GO:0005886">
    <property type="term" value="C:plasma membrane"/>
    <property type="evidence" value="ECO:0007669"/>
    <property type="project" value="InterPro"/>
</dbReference>
<evidence type="ECO:0000313" key="15">
    <source>
        <dbReference type="Proteomes" id="UP000245942"/>
    </source>
</evidence>
<dbReference type="PANTHER" id="PTHR31382">
    <property type="entry name" value="NA(+)/H(+) ANTIPORTER"/>
    <property type="match status" value="1"/>
</dbReference>
<evidence type="ECO:0000256" key="12">
    <source>
        <dbReference type="SAM" id="Phobius"/>
    </source>
</evidence>
<feature type="transmembrane region" description="Helical" evidence="12">
    <location>
        <begin position="266"/>
        <end position="284"/>
    </location>
</feature>
<gene>
    <name evidence="14" type="ORF">BCV69DRAFT_281530</name>
</gene>
<feature type="transmembrane region" description="Helical" evidence="12">
    <location>
        <begin position="225"/>
        <end position="246"/>
    </location>
</feature>
<dbReference type="PANTHER" id="PTHR31382:SF1">
    <property type="entry name" value="SODIUM ION_PROTON EXCHANGER (EUROFUNG)"/>
    <property type="match status" value="1"/>
</dbReference>
<feature type="transmembrane region" description="Helical" evidence="12">
    <location>
        <begin position="184"/>
        <end position="205"/>
    </location>
</feature>
<dbReference type="GO" id="GO:0015385">
    <property type="term" value="F:sodium:proton antiporter activity"/>
    <property type="evidence" value="ECO:0007669"/>
    <property type="project" value="InterPro"/>
</dbReference>
<feature type="region of interest" description="Disordered" evidence="11">
    <location>
        <begin position="675"/>
        <end position="723"/>
    </location>
</feature>
<feature type="transmembrane region" description="Helical" evidence="12">
    <location>
        <begin position="80"/>
        <end position="99"/>
    </location>
</feature>
<dbReference type="GO" id="GO:0120029">
    <property type="term" value="P:proton export across plasma membrane"/>
    <property type="evidence" value="ECO:0007669"/>
    <property type="project" value="InterPro"/>
</dbReference>
<feature type="compositionally biased region" description="Low complexity" evidence="11">
    <location>
        <begin position="690"/>
        <end position="707"/>
    </location>
</feature>
<dbReference type="Pfam" id="PF00999">
    <property type="entry name" value="Na_H_Exchanger"/>
    <property type="match status" value="1"/>
</dbReference>
<evidence type="ECO:0000256" key="5">
    <source>
        <dbReference type="ARBA" id="ARBA00022692"/>
    </source>
</evidence>
<dbReference type="InterPro" id="IPR004712">
    <property type="entry name" value="Na+/H+_antiporter_fungi"/>
</dbReference>
<dbReference type="EMBL" id="KZ819323">
    <property type="protein sequence ID" value="PWN22554.1"/>
    <property type="molecule type" value="Genomic_DNA"/>
</dbReference>
<keyword evidence="6 12" id="KW-1133">Transmembrane helix</keyword>
<organism evidence="14 15">
    <name type="scientific">Pseudomicrostroma glucosiphilum</name>
    <dbReference type="NCBI Taxonomy" id="1684307"/>
    <lineage>
        <taxon>Eukaryota</taxon>
        <taxon>Fungi</taxon>
        <taxon>Dikarya</taxon>
        <taxon>Basidiomycota</taxon>
        <taxon>Ustilaginomycotina</taxon>
        <taxon>Exobasidiomycetes</taxon>
        <taxon>Microstromatales</taxon>
        <taxon>Microstromatales incertae sedis</taxon>
        <taxon>Pseudomicrostroma</taxon>
    </lineage>
</organism>
<keyword evidence="8" id="KW-0406">Ion transport</keyword>
<evidence type="ECO:0000256" key="7">
    <source>
        <dbReference type="ARBA" id="ARBA00023053"/>
    </source>
</evidence>
<feature type="transmembrane region" description="Helical" evidence="12">
    <location>
        <begin position="106"/>
        <end position="129"/>
    </location>
</feature>
<comment type="subcellular location">
    <subcellularLocation>
        <location evidence="1">Membrane</location>
        <topology evidence="1">Multi-pass membrane protein</topology>
    </subcellularLocation>
</comment>
<evidence type="ECO:0000256" key="10">
    <source>
        <dbReference type="ARBA" id="ARBA00023201"/>
    </source>
</evidence>
<evidence type="ECO:0000256" key="3">
    <source>
        <dbReference type="ARBA" id="ARBA00022448"/>
    </source>
</evidence>
<keyword evidence="15" id="KW-1185">Reference proteome</keyword>
<keyword evidence="7" id="KW-0915">Sodium</keyword>
<dbReference type="GeneID" id="37013754"/>
<keyword evidence="3" id="KW-0813">Transport</keyword>
<feature type="transmembrane region" description="Helical" evidence="12">
    <location>
        <begin position="12"/>
        <end position="31"/>
    </location>
</feature>
<sequence length="723" mass="78800">MYQPVELDVSDVSKAFAILGFFIVVYGQISYIVKERLYLSEPLIAVTLGIIVGPYVLGWLDPLSWSDQEINRETTYQFTRLVVGIQVLFTGISLPKAYLRREIISLTVLLFGIMTTAWFVTALLIWGLIRLPASLAPDGIGYSLTFLEALCIAAAVTPTDPVLANSITKGRYAEKHVPANVRNIILAESGANDGLGFPFLYLAIYLINRSSVDAGLSVGSEVGRWVYGVVIYQILLSVVYGALLGYIARKTLRWAESRKYIDKDSFFAFGLGLALFTLGTTGLFGSDDILACFVAGNSFTWDDWFRIRSEESDIQDILDMLLNAAVFIYIGAIIPWGFYHTDGGIEAWRIVVLGITVLLLRRPPWVIASMKIIPALSTWGEAAFAGFFGPIGVGAVFYIEVALRKIPDDGSRDLLRNLYTPVVLFCVFSSVLVHGVTVPISKLGPNIVRKSATLTKTRSITLTSKHTPRSSDEAGRGGGSGEKELWNPLYSLWQGLLSVALFWRRDSFWRRDAESRSKTHAHISEPSNAVRRASIEEEGRSEGGGAELNQSDSVGTEQSNASGSGSGSSGEGPRGARPVPSALELPTSHAHTGNANVNTSANNNHSSPIQPPAQASSASTEHQQTRKQAKPYSSLLHDLQMMLDKEMSAERSEAREEAGAGWPEEVRRALEKAKLEQEAREAEGTGVGGSAVKQQQQQHQGAQGMAAPDSMPGTPSRVRFHGR</sequence>
<dbReference type="Gene3D" id="1.20.1530.20">
    <property type="match status" value="1"/>
</dbReference>
<feature type="transmembrane region" description="Helical" evidence="12">
    <location>
        <begin position="382"/>
        <end position="403"/>
    </location>
</feature>
<evidence type="ECO:0000256" key="11">
    <source>
        <dbReference type="SAM" id="MobiDB-lite"/>
    </source>
</evidence>
<protein>
    <recommendedName>
        <fullName evidence="13">Cation/H+ exchanger transmembrane domain-containing protein</fullName>
    </recommendedName>
</protein>
<feature type="region of interest" description="Disordered" evidence="11">
    <location>
        <begin position="514"/>
        <end position="636"/>
    </location>
</feature>
<feature type="transmembrane region" description="Helical" evidence="12">
    <location>
        <begin position="141"/>
        <end position="163"/>
    </location>
</feature>
<feature type="compositionally biased region" description="Gly residues" evidence="11">
    <location>
        <begin position="564"/>
        <end position="573"/>
    </location>
</feature>
<feature type="compositionally biased region" description="Basic and acidic residues" evidence="11">
    <location>
        <begin position="469"/>
        <end position="480"/>
    </location>
</feature>
<dbReference type="InterPro" id="IPR006153">
    <property type="entry name" value="Cation/H_exchanger_TM"/>
</dbReference>
<dbReference type="GO" id="GO:0042391">
    <property type="term" value="P:regulation of membrane potential"/>
    <property type="evidence" value="ECO:0007669"/>
    <property type="project" value="InterPro"/>
</dbReference>
<evidence type="ECO:0000256" key="4">
    <source>
        <dbReference type="ARBA" id="ARBA00022449"/>
    </source>
</evidence>
<evidence type="ECO:0000256" key="6">
    <source>
        <dbReference type="ARBA" id="ARBA00022989"/>
    </source>
</evidence>
<keyword evidence="4" id="KW-0050">Antiport</keyword>
<feature type="transmembrane region" description="Helical" evidence="12">
    <location>
        <begin position="346"/>
        <end position="362"/>
    </location>
</feature>
<evidence type="ECO:0000256" key="2">
    <source>
        <dbReference type="ARBA" id="ARBA00005248"/>
    </source>
</evidence>
<dbReference type="FunFam" id="1.20.1530.20:FF:000015">
    <property type="entry name" value="Na(+)/H(+) antiporter 2"/>
    <property type="match status" value="1"/>
</dbReference>
<dbReference type="RefSeq" id="XP_025349714.1">
    <property type="nucleotide sequence ID" value="XM_025492020.1"/>
</dbReference>
<evidence type="ECO:0000256" key="9">
    <source>
        <dbReference type="ARBA" id="ARBA00023136"/>
    </source>
</evidence>
<feature type="compositionally biased region" description="Polar residues" evidence="11">
    <location>
        <begin position="548"/>
        <end position="561"/>
    </location>
</feature>
<feature type="transmembrane region" description="Helical" evidence="12">
    <location>
        <begin position="43"/>
        <end position="60"/>
    </location>
</feature>
<dbReference type="GO" id="GO:0036376">
    <property type="term" value="P:sodium ion export across plasma membrane"/>
    <property type="evidence" value="ECO:0007669"/>
    <property type="project" value="InterPro"/>
</dbReference>
<dbReference type="Proteomes" id="UP000245942">
    <property type="component" value="Unassembled WGS sequence"/>
</dbReference>
<dbReference type="OrthoDB" id="2190219at2759"/>
<feature type="transmembrane region" description="Helical" evidence="12">
    <location>
        <begin position="415"/>
        <end position="436"/>
    </location>
</feature>
<feature type="region of interest" description="Disordered" evidence="11">
    <location>
        <begin position="459"/>
        <end position="480"/>
    </location>
</feature>
<dbReference type="STRING" id="1684307.A0A316UCG7"/>
<comment type="similarity">
    <text evidence="2">Belongs to the fungal Na(+)/H(+) exchanger family.</text>
</comment>
<keyword evidence="5 12" id="KW-0812">Transmembrane</keyword>
<evidence type="ECO:0000256" key="8">
    <source>
        <dbReference type="ARBA" id="ARBA00023065"/>
    </source>
</evidence>
<keyword evidence="9 12" id="KW-0472">Membrane</keyword>
<accession>A0A316UCG7</accession>
<feature type="compositionally biased region" description="Low complexity" evidence="11">
    <location>
        <begin position="594"/>
        <end position="619"/>
    </location>
</feature>
<proteinExistence type="inferred from homology"/>
<dbReference type="AlphaFoldDB" id="A0A316UCG7"/>
<evidence type="ECO:0000259" key="13">
    <source>
        <dbReference type="Pfam" id="PF00999"/>
    </source>
</evidence>
<evidence type="ECO:0000256" key="1">
    <source>
        <dbReference type="ARBA" id="ARBA00004141"/>
    </source>
</evidence>
<keyword evidence="10" id="KW-0739">Sodium transport</keyword>